<dbReference type="Proteomes" id="UP001594288">
    <property type="component" value="Unassembled WGS sequence"/>
</dbReference>
<comment type="caution">
    <text evidence="5">The sequence shown here is derived from an EMBL/GenBank/DDBJ whole genome shotgun (WGS) entry which is preliminary data.</text>
</comment>
<dbReference type="InterPro" id="IPR017900">
    <property type="entry name" value="4Fe4S_Fe_S_CS"/>
</dbReference>
<keyword evidence="6" id="KW-1185">Reference proteome</keyword>
<evidence type="ECO:0000313" key="5">
    <source>
        <dbReference type="EMBL" id="MFC1800330.1"/>
    </source>
</evidence>
<feature type="domain" description="4Fe-4S ferredoxin-type" evidence="4">
    <location>
        <begin position="18"/>
        <end position="47"/>
    </location>
</feature>
<accession>A0ABV6YQJ4</accession>
<dbReference type="Gene3D" id="3.30.70.20">
    <property type="match status" value="1"/>
</dbReference>
<evidence type="ECO:0000259" key="4">
    <source>
        <dbReference type="PROSITE" id="PS51379"/>
    </source>
</evidence>
<gene>
    <name evidence="5" type="ORF">ACFL2Z_05450</name>
</gene>
<keyword evidence="1" id="KW-0479">Metal-binding</keyword>
<protein>
    <submittedName>
        <fullName evidence="5">4Fe-4S binding protein</fullName>
    </submittedName>
</protein>
<dbReference type="EMBL" id="JBHPEI010000120">
    <property type="protein sequence ID" value="MFC1800330.1"/>
    <property type="molecule type" value="Genomic_DNA"/>
</dbReference>
<proteinExistence type="predicted"/>
<organism evidence="5 6">
    <name type="scientific">Eiseniibacteriota bacterium</name>
    <dbReference type="NCBI Taxonomy" id="2212470"/>
    <lineage>
        <taxon>Bacteria</taxon>
        <taxon>Candidatus Eiseniibacteriota</taxon>
    </lineage>
</organism>
<dbReference type="InterPro" id="IPR017896">
    <property type="entry name" value="4Fe4S_Fe-S-bd"/>
</dbReference>
<evidence type="ECO:0000256" key="1">
    <source>
        <dbReference type="ARBA" id="ARBA00022723"/>
    </source>
</evidence>
<dbReference type="SUPFAM" id="SSF54862">
    <property type="entry name" value="4Fe-4S ferredoxins"/>
    <property type="match status" value="1"/>
</dbReference>
<evidence type="ECO:0000256" key="3">
    <source>
        <dbReference type="ARBA" id="ARBA00023014"/>
    </source>
</evidence>
<evidence type="ECO:0000313" key="6">
    <source>
        <dbReference type="Proteomes" id="UP001594288"/>
    </source>
</evidence>
<dbReference type="PROSITE" id="PS00198">
    <property type="entry name" value="4FE4S_FER_1"/>
    <property type="match status" value="1"/>
</dbReference>
<keyword evidence="3" id="KW-0411">Iron-sulfur</keyword>
<keyword evidence="2" id="KW-0408">Iron</keyword>
<name>A0ABV6YQJ4_UNCEI</name>
<dbReference type="PROSITE" id="PS51379">
    <property type="entry name" value="4FE4S_FER_2"/>
    <property type="match status" value="1"/>
</dbReference>
<reference evidence="5 6" key="1">
    <citation type="submission" date="2024-09" db="EMBL/GenBank/DDBJ databases">
        <authorList>
            <person name="D'Angelo T."/>
        </authorList>
    </citation>
    <scope>NUCLEOTIDE SEQUENCE [LARGE SCALE GENOMIC DNA]</scope>
    <source>
        <strain evidence="5">SAG AM-311-F02</strain>
    </source>
</reference>
<dbReference type="Pfam" id="PF00037">
    <property type="entry name" value="Fer4"/>
    <property type="match status" value="1"/>
</dbReference>
<evidence type="ECO:0000256" key="2">
    <source>
        <dbReference type="ARBA" id="ARBA00023004"/>
    </source>
</evidence>
<sequence>MDICEYHAPVLKQDESGDYVEINEALCKGCGTCASHCPTSAIVAKHYTDDQIESMIDILFEK</sequence>